<accession>A0A0A9FDQ1</accession>
<name>A0A0A9FDQ1_ARUDO</name>
<reference evidence="1" key="2">
    <citation type="journal article" date="2015" name="Data Brief">
        <title>Shoot transcriptome of the giant reed, Arundo donax.</title>
        <authorList>
            <person name="Barrero R.A."/>
            <person name="Guerrero F.D."/>
            <person name="Moolhuijzen P."/>
            <person name="Goolsby J.A."/>
            <person name="Tidwell J."/>
            <person name="Bellgard S.E."/>
            <person name="Bellgard M.I."/>
        </authorList>
    </citation>
    <scope>NUCLEOTIDE SEQUENCE</scope>
    <source>
        <tissue evidence="1">Shoot tissue taken approximately 20 cm above the soil surface</tissue>
    </source>
</reference>
<protein>
    <submittedName>
        <fullName evidence="1">Uncharacterized protein</fullName>
    </submittedName>
</protein>
<dbReference type="EMBL" id="GBRH01189640">
    <property type="protein sequence ID" value="JAE08256.1"/>
    <property type="molecule type" value="Transcribed_RNA"/>
</dbReference>
<dbReference type="AlphaFoldDB" id="A0A0A9FDQ1"/>
<reference evidence="1" key="1">
    <citation type="submission" date="2014-09" db="EMBL/GenBank/DDBJ databases">
        <authorList>
            <person name="Magalhaes I.L.F."/>
            <person name="Oliveira U."/>
            <person name="Santos F.R."/>
            <person name="Vidigal T.H.D.A."/>
            <person name="Brescovit A.D."/>
            <person name="Santos A.J."/>
        </authorList>
    </citation>
    <scope>NUCLEOTIDE SEQUENCE</scope>
    <source>
        <tissue evidence="1">Shoot tissue taken approximately 20 cm above the soil surface</tissue>
    </source>
</reference>
<sequence>MSSNRAPSMTTEKAWLSMEYMNMPPFEFVQTTNVFGSPKVTHQIWVEDATRSNNNR</sequence>
<evidence type="ECO:0000313" key="1">
    <source>
        <dbReference type="EMBL" id="JAE08256.1"/>
    </source>
</evidence>
<proteinExistence type="predicted"/>
<organism evidence="1">
    <name type="scientific">Arundo donax</name>
    <name type="common">Giant reed</name>
    <name type="synonym">Donax arundinaceus</name>
    <dbReference type="NCBI Taxonomy" id="35708"/>
    <lineage>
        <taxon>Eukaryota</taxon>
        <taxon>Viridiplantae</taxon>
        <taxon>Streptophyta</taxon>
        <taxon>Embryophyta</taxon>
        <taxon>Tracheophyta</taxon>
        <taxon>Spermatophyta</taxon>
        <taxon>Magnoliopsida</taxon>
        <taxon>Liliopsida</taxon>
        <taxon>Poales</taxon>
        <taxon>Poaceae</taxon>
        <taxon>PACMAD clade</taxon>
        <taxon>Arundinoideae</taxon>
        <taxon>Arundineae</taxon>
        <taxon>Arundo</taxon>
    </lineage>
</organism>